<dbReference type="Proteomes" id="UP001596150">
    <property type="component" value="Unassembled WGS sequence"/>
</dbReference>
<evidence type="ECO:0000313" key="2">
    <source>
        <dbReference type="Proteomes" id="UP001596150"/>
    </source>
</evidence>
<accession>A0ABW0Q2B9</accession>
<comment type="caution">
    <text evidence="1">The sequence shown here is derived from an EMBL/GenBank/DDBJ whole genome shotgun (WGS) entry which is preliminary data.</text>
</comment>
<protein>
    <submittedName>
        <fullName evidence="1">Uncharacterized protein</fullName>
    </submittedName>
</protein>
<proteinExistence type="predicted"/>
<dbReference type="RefSeq" id="WP_266346267.1">
    <property type="nucleotide sequence ID" value="NZ_JAPKNH010000015.1"/>
</dbReference>
<reference evidence="2" key="1">
    <citation type="journal article" date="2019" name="Int. J. Syst. Evol. Microbiol.">
        <title>The Global Catalogue of Microorganisms (GCM) 10K type strain sequencing project: providing services to taxonomists for standard genome sequencing and annotation.</title>
        <authorList>
            <consortium name="The Broad Institute Genomics Platform"/>
            <consortium name="The Broad Institute Genome Sequencing Center for Infectious Disease"/>
            <person name="Wu L."/>
            <person name="Ma J."/>
        </authorList>
    </citation>
    <scope>NUCLEOTIDE SEQUENCE [LARGE SCALE GENOMIC DNA]</scope>
    <source>
        <strain evidence="2">KACC 12633</strain>
    </source>
</reference>
<dbReference type="EMBL" id="JBHSML010000031">
    <property type="protein sequence ID" value="MFC5518975.1"/>
    <property type="molecule type" value="Genomic_DNA"/>
</dbReference>
<name>A0ABW0Q2B9_9HYPH</name>
<keyword evidence="2" id="KW-1185">Reference proteome</keyword>
<sequence length="263" mass="27960">MSAVLAGPANSVIAMPLREQIGANNPPEPTPFDLSASAIGDLVMEASNWLDGSGVQSEADAEAVSKLIDMLRKEIKTADERRVAENKPFDDGKAEVQARYAPLIADTKSVKGAAVLAIETAKAALAPWLRKKDDEQRAAAVEARRKADEEAAAAVEAIRAARQGEPDLEARVAAEALLTQAKQSEADANRAESAKAHAKGGTRAIGLRTVWKGEVTDANAFAKWVWSNRNAELLAFLADLARREVAAGMKTIPGVTITDEKVL</sequence>
<gene>
    <name evidence="1" type="ORF">ACFPP9_24645</name>
</gene>
<organism evidence="1 2">
    <name type="scientific">Kaistia terrae</name>
    <dbReference type="NCBI Taxonomy" id="537017"/>
    <lineage>
        <taxon>Bacteria</taxon>
        <taxon>Pseudomonadati</taxon>
        <taxon>Pseudomonadota</taxon>
        <taxon>Alphaproteobacteria</taxon>
        <taxon>Hyphomicrobiales</taxon>
        <taxon>Kaistiaceae</taxon>
        <taxon>Kaistia</taxon>
    </lineage>
</organism>
<evidence type="ECO:0000313" key="1">
    <source>
        <dbReference type="EMBL" id="MFC5518975.1"/>
    </source>
</evidence>